<organism evidence="1 2">
    <name type="scientific">Anisodus tanguticus</name>
    <dbReference type="NCBI Taxonomy" id="243964"/>
    <lineage>
        <taxon>Eukaryota</taxon>
        <taxon>Viridiplantae</taxon>
        <taxon>Streptophyta</taxon>
        <taxon>Embryophyta</taxon>
        <taxon>Tracheophyta</taxon>
        <taxon>Spermatophyta</taxon>
        <taxon>Magnoliopsida</taxon>
        <taxon>eudicotyledons</taxon>
        <taxon>Gunneridae</taxon>
        <taxon>Pentapetalae</taxon>
        <taxon>asterids</taxon>
        <taxon>lamiids</taxon>
        <taxon>Solanales</taxon>
        <taxon>Solanaceae</taxon>
        <taxon>Solanoideae</taxon>
        <taxon>Hyoscyameae</taxon>
        <taxon>Anisodus</taxon>
    </lineage>
</organism>
<dbReference type="EMBL" id="JAVYJV010000002">
    <property type="protein sequence ID" value="KAK4376941.1"/>
    <property type="molecule type" value="Genomic_DNA"/>
</dbReference>
<dbReference type="AlphaFoldDB" id="A0AAE1SYB0"/>
<name>A0AAE1SYB0_9SOLA</name>
<gene>
    <name evidence="1" type="ORF">RND71_003237</name>
</gene>
<sequence length="97" mass="11103">MENLTLDEGAWRFTRNTSLNSEKKYDLESFYFHHSLHSFCSLVLNELSRPIIYSLSPGTNANPTMAKDVSGLVNMYRVTGDDWDNWKDIAAHFNVAS</sequence>
<dbReference type="Proteomes" id="UP001291623">
    <property type="component" value="Unassembled WGS sequence"/>
</dbReference>
<protein>
    <submittedName>
        <fullName evidence="1">Uncharacterized protein</fullName>
    </submittedName>
</protein>
<evidence type="ECO:0000313" key="1">
    <source>
        <dbReference type="EMBL" id="KAK4376941.1"/>
    </source>
</evidence>
<dbReference type="SUPFAM" id="SSF51445">
    <property type="entry name" value="(Trans)glycosidases"/>
    <property type="match status" value="1"/>
</dbReference>
<dbReference type="Gene3D" id="3.20.20.70">
    <property type="entry name" value="Aldolase class I"/>
    <property type="match status" value="1"/>
</dbReference>
<keyword evidence="2" id="KW-1185">Reference proteome</keyword>
<dbReference type="InterPro" id="IPR017853">
    <property type="entry name" value="GH"/>
</dbReference>
<accession>A0AAE1SYB0</accession>
<comment type="caution">
    <text evidence="1">The sequence shown here is derived from an EMBL/GenBank/DDBJ whole genome shotgun (WGS) entry which is preliminary data.</text>
</comment>
<reference evidence="1" key="1">
    <citation type="submission" date="2023-12" db="EMBL/GenBank/DDBJ databases">
        <title>Genome assembly of Anisodus tanguticus.</title>
        <authorList>
            <person name="Wang Y.-J."/>
        </authorList>
    </citation>
    <scope>NUCLEOTIDE SEQUENCE</scope>
    <source>
        <strain evidence="1">KB-2021</strain>
        <tissue evidence="1">Leaf</tissue>
    </source>
</reference>
<proteinExistence type="predicted"/>
<dbReference type="InterPro" id="IPR013785">
    <property type="entry name" value="Aldolase_TIM"/>
</dbReference>
<evidence type="ECO:0000313" key="2">
    <source>
        <dbReference type="Proteomes" id="UP001291623"/>
    </source>
</evidence>